<accession>A0A926KTE1</accession>
<name>A0A926KTE1_9BACL</name>
<dbReference type="Proteomes" id="UP000650466">
    <property type="component" value="Unassembled WGS sequence"/>
</dbReference>
<dbReference type="RefSeq" id="WP_188176947.1">
    <property type="nucleotide sequence ID" value="NZ_JACVVD010000010.1"/>
</dbReference>
<proteinExistence type="predicted"/>
<reference evidence="3" key="1">
    <citation type="submission" date="2020-09" db="EMBL/GenBank/DDBJ databases">
        <title>Draft Genome Sequence of Paenibacillus sp. WST5.</title>
        <authorList>
            <person name="Bao Z."/>
        </authorList>
    </citation>
    <scope>NUCLEOTIDE SEQUENCE</scope>
    <source>
        <strain evidence="3">WST5</strain>
    </source>
</reference>
<comment type="caution">
    <text evidence="3">The sequence shown here is derived from an EMBL/GenBank/DDBJ whole genome shotgun (WGS) entry which is preliminary data.</text>
</comment>
<feature type="transmembrane region" description="Helical" evidence="2">
    <location>
        <begin position="21"/>
        <end position="44"/>
    </location>
</feature>
<evidence type="ECO:0000256" key="1">
    <source>
        <dbReference type="SAM" id="MobiDB-lite"/>
    </source>
</evidence>
<gene>
    <name evidence="3" type="ORF">ICC18_23875</name>
</gene>
<organism evidence="3 4">
    <name type="scientific">Paenibacillus sedimenti</name>
    <dbReference type="NCBI Taxonomy" id="2770274"/>
    <lineage>
        <taxon>Bacteria</taxon>
        <taxon>Bacillati</taxon>
        <taxon>Bacillota</taxon>
        <taxon>Bacilli</taxon>
        <taxon>Bacillales</taxon>
        <taxon>Paenibacillaceae</taxon>
        <taxon>Paenibacillus</taxon>
    </lineage>
</organism>
<dbReference type="NCBIfam" id="TIGR02867">
    <property type="entry name" value="spore_II_P"/>
    <property type="match status" value="1"/>
</dbReference>
<dbReference type="AlphaFoldDB" id="A0A926KTE1"/>
<keyword evidence="2" id="KW-0812">Transmembrane</keyword>
<sequence>MKWYILHHKIKRFLRDLTINSRIFLFLSVFSFTLFIFLGISILLQSKVSRTPIASMHSLISNTSHSFFYYLFSMEVPNNASDVQNDTAKLLVGENTFDNDYPLDNNDAPADALKTKPSSPPETEKSNDQLTEQTEPPSKEVMASKGKAVLIYHTHNRESWLPELKGVKNPDFALDPNKNITLVGERIQQKLEKRGVATLHSDKDYPSSVKDFKYPSSYKYSKKTVQEAFSSHPNINYLFDIHRDSQKRSKTTKRINGKDYAQIYFVIGEKNPKWERNFEFTKKIHDQLNEKYPGISKGIYQKNSNGNGEYNQSMNPNSTLVEIGGVENTIAESYRTADILAEVISNIYFDALGVNAVVKK</sequence>
<dbReference type="Pfam" id="PF07454">
    <property type="entry name" value="SpoIIP"/>
    <property type="match status" value="1"/>
</dbReference>
<keyword evidence="2" id="KW-1133">Transmembrane helix</keyword>
<dbReference type="InterPro" id="IPR010897">
    <property type="entry name" value="Spore_II_P"/>
</dbReference>
<evidence type="ECO:0000313" key="3">
    <source>
        <dbReference type="EMBL" id="MBD0383152.1"/>
    </source>
</evidence>
<dbReference type="EMBL" id="JACVVD010000010">
    <property type="protein sequence ID" value="MBD0383152.1"/>
    <property type="molecule type" value="Genomic_DNA"/>
</dbReference>
<evidence type="ECO:0000256" key="2">
    <source>
        <dbReference type="SAM" id="Phobius"/>
    </source>
</evidence>
<keyword evidence="4" id="KW-1185">Reference proteome</keyword>
<keyword evidence="2" id="KW-0472">Membrane</keyword>
<protein>
    <submittedName>
        <fullName evidence="3">Stage II sporulation protein P</fullName>
    </submittedName>
</protein>
<feature type="region of interest" description="Disordered" evidence="1">
    <location>
        <begin position="101"/>
        <end position="143"/>
    </location>
</feature>
<evidence type="ECO:0000313" key="4">
    <source>
        <dbReference type="Proteomes" id="UP000650466"/>
    </source>
</evidence>